<dbReference type="Proteomes" id="UP000054600">
    <property type="component" value="Unassembled WGS sequence"/>
</dbReference>
<reference evidence="2 3" key="1">
    <citation type="submission" date="2015-11" db="EMBL/GenBank/DDBJ databases">
        <title>Genomic analysis of 38 Legionella species identifies large and diverse effector repertoires.</title>
        <authorList>
            <person name="Burstein D."/>
            <person name="Amaro F."/>
            <person name="Zusman T."/>
            <person name="Lifshitz Z."/>
            <person name="Cohen O."/>
            <person name="Gilbert J.A."/>
            <person name="Pupko T."/>
            <person name="Shuman H.A."/>
            <person name="Segal G."/>
        </authorList>
    </citation>
    <scope>NUCLEOTIDE SEQUENCE [LARGE SCALE GENOMIC DNA]</scope>
    <source>
        <strain evidence="2 3">ATCC 49655</strain>
    </source>
</reference>
<dbReference type="InterPro" id="IPR008490">
    <property type="entry name" value="Transposase_InsH_N"/>
</dbReference>
<dbReference type="Pfam" id="PF05598">
    <property type="entry name" value="DUF772"/>
    <property type="match status" value="1"/>
</dbReference>
<dbReference type="PATRIC" id="fig|1122169.6.peg.2734"/>
<dbReference type="AlphaFoldDB" id="A0A0W0YLE0"/>
<dbReference type="RefSeq" id="WP_018576110.1">
    <property type="nucleotide sequence ID" value="NZ_KB892382.1"/>
</dbReference>
<evidence type="ECO:0000259" key="1">
    <source>
        <dbReference type="Pfam" id="PF05598"/>
    </source>
</evidence>
<dbReference type="eggNOG" id="COG3666">
    <property type="taxonomic scope" value="Bacteria"/>
</dbReference>
<dbReference type="PANTHER" id="PTHR33408">
    <property type="entry name" value="TRANSPOSASE"/>
    <property type="match status" value="1"/>
</dbReference>
<proteinExistence type="predicted"/>
<protein>
    <recommendedName>
        <fullName evidence="1">Transposase InsH N-terminal domain-containing protein</fullName>
    </recommendedName>
</protein>
<evidence type="ECO:0000313" key="2">
    <source>
        <dbReference type="EMBL" id="KTD57540.1"/>
    </source>
</evidence>
<sequence>MLVERPVLKLKINEGEESLHIGHQTIEHYLLAADIRPPFYIKEILSQEDWSLFVSPDKVRKRPPYSAEVMVGIILYGLMQGITSLRDLSRMARVDLGCIYLTEGAFPDSSSIGRFINRYQEVLTEEFFIHLTQSILKITRSRMRSVAGDGTIIEAAGSRYRLMKQEALEEKTQKARLKSEAHPADEGLKLELEKLERVSAELHTRITKRNEQHKPTDTVTISPIEPDAVVQPGKKGKASVPAYKPSVLANDARVVVAIDVHPSNEIESLYTLLDMTDKVSEGEVKELLLDGGYESHEVIQETLERDISLLCAPGKKKQKKS</sequence>
<evidence type="ECO:0000313" key="3">
    <source>
        <dbReference type="Proteomes" id="UP000054600"/>
    </source>
</evidence>
<dbReference type="EMBL" id="LNYW01000066">
    <property type="protein sequence ID" value="KTD57540.1"/>
    <property type="molecule type" value="Genomic_DNA"/>
</dbReference>
<dbReference type="OrthoDB" id="9182628at2"/>
<accession>A0A0W0YLE0</accession>
<feature type="domain" description="Transposase InsH N-terminal" evidence="1">
    <location>
        <begin position="60"/>
        <end position="118"/>
    </location>
</feature>
<keyword evidence="3" id="KW-1185">Reference proteome</keyword>
<organism evidence="2 3">
    <name type="scientific">Legionella shakespearei DSM 23087</name>
    <dbReference type="NCBI Taxonomy" id="1122169"/>
    <lineage>
        <taxon>Bacteria</taxon>
        <taxon>Pseudomonadati</taxon>
        <taxon>Pseudomonadota</taxon>
        <taxon>Gammaproteobacteria</taxon>
        <taxon>Legionellales</taxon>
        <taxon>Legionellaceae</taxon>
        <taxon>Legionella</taxon>
    </lineage>
</organism>
<comment type="caution">
    <text evidence="2">The sequence shown here is derived from an EMBL/GenBank/DDBJ whole genome shotgun (WGS) entry which is preliminary data.</text>
</comment>
<gene>
    <name evidence="2" type="ORF">Lsha_2381</name>
</gene>
<name>A0A0W0YLE0_9GAMM</name>